<organism evidence="2 3">
    <name type="scientific">Vibrio splendidus</name>
    <dbReference type="NCBI Taxonomy" id="29497"/>
    <lineage>
        <taxon>Bacteria</taxon>
        <taxon>Pseudomonadati</taxon>
        <taxon>Pseudomonadota</taxon>
        <taxon>Gammaproteobacteria</taxon>
        <taxon>Vibrionales</taxon>
        <taxon>Vibrionaceae</taxon>
        <taxon>Vibrio</taxon>
    </lineage>
</organism>
<dbReference type="Proteomes" id="UP001177935">
    <property type="component" value="Unassembled WGS sequence"/>
</dbReference>
<dbReference type="RefSeq" id="WP_305372836.1">
    <property type="nucleotide sequence ID" value="NZ_JAUYVL010000003.1"/>
</dbReference>
<feature type="transmembrane region" description="Helical" evidence="1">
    <location>
        <begin position="17"/>
        <end position="34"/>
    </location>
</feature>
<evidence type="ECO:0000256" key="1">
    <source>
        <dbReference type="SAM" id="Phobius"/>
    </source>
</evidence>
<name>A0AB35MWN1_VIBSP</name>
<evidence type="ECO:0000313" key="3">
    <source>
        <dbReference type="Proteomes" id="UP001177935"/>
    </source>
</evidence>
<protein>
    <submittedName>
        <fullName evidence="2">Uncharacterized protein</fullName>
    </submittedName>
</protein>
<dbReference type="EMBL" id="JAUYVL010000003">
    <property type="protein sequence ID" value="MDP2500738.1"/>
    <property type="molecule type" value="Genomic_DNA"/>
</dbReference>
<reference evidence="2" key="1">
    <citation type="submission" date="2023-07" db="EMBL/GenBank/DDBJ databases">
        <title>Genome content predicts the carbon catabolic preferences of heterotrophic bacteria.</title>
        <authorList>
            <person name="Gralka M."/>
        </authorList>
    </citation>
    <scope>NUCLEOTIDE SEQUENCE</scope>
    <source>
        <strain evidence="2">6E02</strain>
    </source>
</reference>
<keyword evidence="1" id="KW-1133">Transmembrane helix</keyword>
<comment type="caution">
    <text evidence="2">The sequence shown here is derived from an EMBL/GenBank/DDBJ whole genome shotgun (WGS) entry which is preliminary data.</text>
</comment>
<keyword evidence="1" id="KW-0472">Membrane</keyword>
<keyword evidence="1" id="KW-0812">Transmembrane</keyword>
<proteinExistence type="predicted"/>
<sequence length="210" mass="23428">MIPTYRQYKKWSLPSKYALWGIVISLVGLVVTLMPSREDKSVLEAVAEEEYKPNVSITGVEAVQWAGDNEKFLTIYFQNDSKGPAKNFGVELYKGNEKLEFSRSGITTVLYRGNLAIGANKDIGLAMAPLSEFKEFLNKKNVQGELIGFGVDSDVPKHIVDIMYDKYIIDGNGSYSIDSYPIFVKYTYKGITDLSGEVVTGIYAYIDQNG</sequence>
<dbReference type="AlphaFoldDB" id="A0AB35MWN1"/>
<gene>
    <name evidence="2" type="ORF">Q8W42_08460</name>
</gene>
<evidence type="ECO:0000313" key="2">
    <source>
        <dbReference type="EMBL" id="MDP2500738.1"/>
    </source>
</evidence>
<accession>A0AB35MWN1</accession>